<organism evidence="3 4">
    <name type="scientific">Teichococcus deserti</name>
    <dbReference type="NCBI Taxonomy" id="1817963"/>
    <lineage>
        <taxon>Bacteria</taxon>
        <taxon>Pseudomonadati</taxon>
        <taxon>Pseudomonadota</taxon>
        <taxon>Alphaproteobacteria</taxon>
        <taxon>Acetobacterales</taxon>
        <taxon>Roseomonadaceae</taxon>
        <taxon>Roseomonas</taxon>
    </lineage>
</organism>
<dbReference type="GO" id="GO:0015473">
    <property type="term" value="F:fimbrial usher porin activity"/>
    <property type="evidence" value="ECO:0007669"/>
    <property type="project" value="InterPro"/>
</dbReference>
<dbReference type="Pfam" id="PF13953">
    <property type="entry name" value="PapC_C"/>
    <property type="match status" value="1"/>
</dbReference>
<feature type="chain" id="PRO_5010724848" description="PapC-like C-terminal domain-containing protein" evidence="1">
    <location>
        <begin position="21"/>
        <end position="772"/>
    </location>
</feature>
<comment type="caution">
    <text evidence="3">The sequence shown here is derived from an EMBL/GenBank/DDBJ whole genome shotgun (WGS) entry which is preliminary data.</text>
</comment>
<dbReference type="PANTHER" id="PTHR30451:SF5">
    <property type="entry name" value="SLR0019 PROTEIN"/>
    <property type="match status" value="1"/>
</dbReference>
<evidence type="ECO:0000256" key="1">
    <source>
        <dbReference type="SAM" id="SignalP"/>
    </source>
</evidence>
<dbReference type="Proteomes" id="UP000188879">
    <property type="component" value="Unassembled WGS sequence"/>
</dbReference>
<accession>A0A1V2GVF3</accession>
<name>A0A1V2GVF3_9PROT</name>
<dbReference type="Gene3D" id="2.60.40.2070">
    <property type="match status" value="1"/>
</dbReference>
<keyword evidence="4" id="KW-1185">Reference proteome</keyword>
<dbReference type="InterPro" id="IPR025949">
    <property type="entry name" value="PapC-like_C"/>
</dbReference>
<dbReference type="Pfam" id="PF00577">
    <property type="entry name" value="Usher"/>
    <property type="match status" value="2"/>
</dbReference>
<dbReference type="InterPro" id="IPR043142">
    <property type="entry name" value="PapC-like_C_sf"/>
</dbReference>
<feature type="domain" description="PapC-like C-terminal" evidence="2">
    <location>
        <begin position="697"/>
        <end position="757"/>
    </location>
</feature>
<dbReference type="SUPFAM" id="SSF56935">
    <property type="entry name" value="Porins"/>
    <property type="match status" value="1"/>
</dbReference>
<dbReference type="PANTHER" id="PTHR30451">
    <property type="entry name" value="OUTER MEMBRANE USHER PROTEIN"/>
    <property type="match status" value="1"/>
</dbReference>
<gene>
    <name evidence="3" type="ORF">BKE38_24865</name>
</gene>
<proteinExistence type="predicted"/>
<dbReference type="InterPro" id="IPR000015">
    <property type="entry name" value="Fimb_usher"/>
</dbReference>
<dbReference type="InterPro" id="IPR042186">
    <property type="entry name" value="FimD_plug_dom"/>
</dbReference>
<dbReference type="AlphaFoldDB" id="A0A1V2GVF3"/>
<feature type="signal peptide" evidence="1">
    <location>
        <begin position="1"/>
        <end position="20"/>
    </location>
</feature>
<dbReference type="RefSeq" id="WP_165694278.1">
    <property type="nucleotide sequence ID" value="NZ_MLCO01000309.1"/>
</dbReference>
<evidence type="ECO:0000259" key="2">
    <source>
        <dbReference type="Pfam" id="PF13953"/>
    </source>
</evidence>
<dbReference type="GO" id="GO:0009297">
    <property type="term" value="P:pilus assembly"/>
    <property type="evidence" value="ECO:0007669"/>
    <property type="project" value="InterPro"/>
</dbReference>
<dbReference type="EMBL" id="MLCO01000309">
    <property type="protein sequence ID" value="ONG46851.1"/>
    <property type="molecule type" value="Genomic_DNA"/>
</dbReference>
<dbReference type="GO" id="GO:0009279">
    <property type="term" value="C:cell outer membrane"/>
    <property type="evidence" value="ECO:0007669"/>
    <property type="project" value="TreeGrafter"/>
</dbReference>
<sequence length="772" mass="79684">MLALLAGIGASGTAAAPAQAAERTLLLDVVVNEESTNTIGTFADRDGVLSARAEDLRSLGIAVSPAIPARTMIPLDRLPGLRFRLDEANSRILFTAEDSSRVPAELGAAARPDARAHSESALGALLNYDVNVTSANGRTLGAGYAEARVFGPFGVVSSDLLAYTTAYAGQESIVRLGTTFTRDDEDRLRRYQAGDLISGGLSWTRPVRLGGLQVARNFGLRPDLVTFPVPVVTGSAAVPSTVDVLVNGVQQLSTTTGSGPFVVRQLPVITGAGEVAVRVRDALGRETTSTLPFYASSALLAPGLLTYSAELGWVRRDYGLVSDSYGPPVGIISGRYGLTSALTIEGHAEGGAELMMGGAGLVLGVGAIGSVSLSGAASQARAEDGGTLDGWQLGAGFERTTLGLSFGGSVTWASPGFADVAALDGADYPRRILRASASLPVLGGALSFAYAEVKRDAGLRRRLRDRPALATLPDASIVTVSYTRSLSERTSFYATGFTDLTGNSGEGFLFGLSFALGDRTTGAASASLDQGRSYGALQAQQAAVANGDLGWRAYASEGGIPRYLGELEYRGAAGRVLGGVDRLGGDTALRAEARGAISTVGGGVYLSNPVQNAFAVVETGQAGIGVVQENRPVGATNARGRLLVPDLRAYEGNRLGIAPEDVPADAAVGDTTRMVTPRERAGVVVRFPVTRSAAARLRLVDAAGKPLPLGSIATPEGGAPLPVGYDGEVFVTALQPRNRLTVALPEGGGCRVAFDFTPTPGELPLIGPLPCR</sequence>
<evidence type="ECO:0000313" key="3">
    <source>
        <dbReference type="EMBL" id="ONG46851.1"/>
    </source>
</evidence>
<evidence type="ECO:0000313" key="4">
    <source>
        <dbReference type="Proteomes" id="UP000188879"/>
    </source>
</evidence>
<keyword evidence="1" id="KW-0732">Signal</keyword>
<dbReference type="Gene3D" id="2.60.40.3110">
    <property type="match status" value="1"/>
</dbReference>
<dbReference type="Gene3D" id="2.60.40.2610">
    <property type="entry name" value="Outer membrane usher protein FimD, plug domain"/>
    <property type="match status" value="1"/>
</dbReference>
<reference evidence="3 4" key="1">
    <citation type="submission" date="2016-10" db="EMBL/GenBank/DDBJ databases">
        <title>Draft Genome sequence of Roseomonas sp. strain M3.</title>
        <authorList>
            <person name="Subhash Y."/>
            <person name="Lee S."/>
        </authorList>
    </citation>
    <scope>NUCLEOTIDE SEQUENCE [LARGE SCALE GENOMIC DNA]</scope>
    <source>
        <strain evidence="3 4">M3</strain>
    </source>
</reference>
<protein>
    <recommendedName>
        <fullName evidence="2">PapC-like C-terminal domain-containing protein</fullName>
    </recommendedName>
</protein>